<dbReference type="SUPFAM" id="SSF55166">
    <property type="entry name" value="Hedgehog/DD-peptidase"/>
    <property type="match status" value="1"/>
</dbReference>
<protein>
    <submittedName>
        <fullName evidence="2">Putative chitinase</fullName>
    </submittedName>
</protein>
<accession>A0A0P7ZW74</accession>
<dbReference type="EMBL" id="LJZR01000018">
    <property type="protein sequence ID" value="KPQ34604.1"/>
    <property type="molecule type" value="Genomic_DNA"/>
</dbReference>
<proteinExistence type="predicted"/>
<organism evidence="2 3">
    <name type="scientific">Phormidesmis priestleyi Ana</name>
    <dbReference type="NCBI Taxonomy" id="1666911"/>
    <lineage>
        <taxon>Bacteria</taxon>
        <taxon>Bacillati</taxon>
        <taxon>Cyanobacteriota</taxon>
        <taxon>Cyanophyceae</taxon>
        <taxon>Leptolyngbyales</taxon>
        <taxon>Leptolyngbyaceae</taxon>
        <taxon>Phormidesmis</taxon>
    </lineage>
</organism>
<name>A0A0P7ZW74_9CYAN</name>
<evidence type="ECO:0000313" key="3">
    <source>
        <dbReference type="Proteomes" id="UP000050465"/>
    </source>
</evidence>
<feature type="domain" description="Peptidase M15A C-terminal" evidence="1">
    <location>
        <begin position="125"/>
        <end position="230"/>
    </location>
</feature>
<dbReference type="Gene3D" id="3.30.1380.10">
    <property type="match status" value="1"/>
</dbReference>
<dbReference type="Proteomes" id="UP000050465">
    <property type="component" value="Unassembled WGS sequence"/>
</dbReference>
<gene>
    <name evidence="2" type="ORF">HLUCCA11_13910</name>
</gene>
<dbReference type="Pfam" id="PF08291">
    <property type="entry name" value="Peptidase_M15_3"/>
    <property type="match status" value="1"/>
</dbReference>
<comment type="caution">
    <text evidence="2">The sequence shown here is derived from an EMBL/GenBank/DDBJ whole genome shotgun (WGS) entry which is preliminary data.</text>
</comment>
<dbReference type="InterPro" id="IPR013230">
    <property type="entry name" value="Peptidase_M15A_C"/>
</dbReference>
<dbReference type="AlphaFoldDB" id="A0A0P7ZW74"/>
<dbReference type="STRING" id="1666911.HLUCCA11_13910"/>
<dbReference type="PATRIC" id="fig|1666911.3.peg.27"/>
<evidence type="ECO:0000313" key="2">
    <source>
        <dbReference type="EMBL" id="KPQ34604.1"/>
    </source>
</evidence>
<reference evidence="2 3" key="1">
    <citation type="submission" date="2015-09" db="EMBL/GenBank/DDBJ databases">
        <title>Identification and resolution of microdiversity through metagenomic sequencing of parallel consortia.</title>
        <authorList>
            <person name="Nelson W.C."/>
            <person name="Romine M.F."/>
            <person name="Lindemann S.R."/>
        </authorList>
    </citation>
    <scope>NUCLEOTIDE SEQUENCE [LARGE SCALE GENOMIC DNA]</scope>
    <source>
        <strain evidence="2">Ana</strain>
    </source>
</reference>
<evidence type="ECO:0000259" key="1">
    <source>
        <dbReference type="Pfam" id="PF08291"/>
    </source>
</evidence>
<dbReference type="InterPro" id="IPR009045">
    <property type="entry name" value="Zn_M74/Hedgehog-like"/>
</dbReference>
<sequence>MKLKITKHTFLKAFPLQSTEQTGIPSALLTVSAGDEFEIKSAAPYEGAPSSGSGDHVYVQLANPPKDSDQLRWFVYGPHAKLEGTEPDNNPQDRIAVRNAGPKISIPGISALVGVDQPIYAGSNFTWAELTKGGSRVPVNATVTGRIVQIARYMDKVREFLGNKPIRVTSGYRDPKSNRNVGGARDSRHMYGDAVDFWVEGMNVVDTFYKLKQYHPNGGLAVGNGFVHLDLRPGAPARWTYRGGPRVDLW</sequence>